<evidence type="ECO:0000256" key="1">
    <source>
        <dbReference type="SAM" id="SignalP"/>
    </source>
</evidence>
<keyword evidence="1" id="KW-0732">Signal</keyword>
<dbReference type="EMBL" id="CP015583">
    <property type="protein sequence ID" value="APT58483.1"/>
    <property type="molecule type" value="Genomic_DNA"/>
</dbReference>
<evidence type="ECO:0000313" key="4">
    <source>
        <dbReference type="Proteomes" id="UP000185494"/>
    </source>
</evidence>
<reference evidence="3 5" key="2">
    <citation type="journal article" date="2019" name="Microb. Pathog.">
        <title>Comparison of VITEK 2, MALDI-TOF MS, 16S rRNA gene sequencing, and whole-genome sequencing for identification of Roseomonas mucosa.</title>
        <authorList>
            <person name="Rudolph W.W."/>
            <person name="Gunzer F."/>
            <person name="Trauth M."/>
            <person name="Bunk B."/>
            <person name="Bigge R."/>
            <person name="Schrottner P."/>
        </authorList>
    </citation>
    <scope>NUCLEOTIDE SEQUENCE [LARGE SCALE GENOMIC DNA]</scope>
    <source>
        <strain evidence="3 5">DSM 103800</strain>
    </source>
</reference>
<organism evidence="2 4">
    <name type="scientific">Roseomonas gilardii</name>
    <dbReference type="NCBI Taxonomy" id="257708"/>
    <lineage>
        <taxon>Bacteria</taxon>
        <taxon>Pseudomonadati</taxon>
        <taxon>Pseudomonadota</taxon>
        <taxon>Alphaproteobacteria</taxon>
        <taxon>Acetobacterales</taxon>
        <taxon>Roseomonadaceae</taxon>
        <taxon>Roseomonas</taxon>
    </lineage>
</organism>
<dbReference type="RefSeq" id="WP_075799246.1">
    <property type="nucleotide sequence ID" value="NZ_CP015583.1"/>
</dbReference>
<sequence length="117" mass="11149">MRAILKTSLMASALALAATMPGIAMAQNFSGSSQFSSAGVTGGSYAKGIGDTSASSQSAGKVYSFNSGGTSSVEGLSATWGGATGPGSSFASGVDFSGSAWQGAFSGQGFAPAGAGQ</sequence>
<evidence type="ECO:0000313" key="2">
    <source>
        <dbReference type="EMBL" id="APT58483.1"/>
    </source>
</evidence>
<accession>A0A1L7AI61</accession>
<protein>
    <submittedName>
        <fullName evidence="2">Uncharacterized protein</fullName>
    </submittedName>
</protein>
<dbReference type="Proteomes" id="UP001258945">
    <property type="component" value="Unassembled WGS sequence"/>
</dbReference>
<dbReference type="KEGG" id="rgi:RGI145_16565"/>
<dbReference type="AlphaFoldDB" id="A0A1L7AI61"/>
<reference evidence="3" key="3">
    <citation type="submission" date="2023-09" db="EMBL/GenBank/DDBJ databases">
        <authorList>
            <person name="Schober I."/>
            <person name="Bunk B."/>
        </authorList>
    </citation>
    <scope>NUCLEOTIDE SEQUENCE</scope>
    <source>
        <strain evidence="3">DSM 103800</strain>
    </source>
</reference>
<evidence type="ECO:0000313" key="3">
    <source>
        <dbReference type="EMBL" id="MDT8333824.1"/>
    </source>
</evidence>
<proteinExistence type="predicted"/>
<dbReference type="Proteomes" id="UP000185494">
    <property type="component" value="Chromosome 1"/>
</dbReference>
<gene>
    <name evidence="2" type="ORF">RGI145_16565</name>
    <name evidence="3" type="ORF">RQ831_22465</name>
</gene>
<name>A0A1L7AI61_9PROT</name>
<feature type="signal peptide" evidence="1">
    <location>
        <begin position="1"/>
        <end position="26"/>
    </location>
</feature>
<keyword evidence="5" id="KW-1185">Reference proteome</keyword>
<dbReference type="EMBL" id="JAVVDO010000079">
    <property type="protein sequence ID" value="MDT8333824.1"/>
    <property type="molecule type" value="Genomic_DNA"/>
</dbReference>
<evidence type="ECO:0000313" key="5">
    <source>
        <dbReference type="Proteomes" id="UP001258945"/>
    </source>
</evidence>
<reference evidence="2 4" key="1">
    <citation type="submission" date="2016-05" db="EMBL/GenBank/DDBJ databases">
        <title>Complete Genome and Methylome Analysis of Psychrotrophic Bacterial Isolates from Antarctic Lake Untersee.</title>
        <authorList>
            <person name="Fomenkov A."/>
            <person name="Akimov V.N."/>
            <person name="Vasilyeva L.V."/>
            <person name="Andersen D."/>
            <person name="Vincze T."/>
            <person name="Roberts R.J."/>
        </authorList>
    </citation>
    <scope>NUCLEOTIDE SEQUENCE [LARGE SCALE GENOMIC DNA]</scope>
    <source>
        <strain evidence="2 4">U14-5</strain>
    </source>
</reference>
<feature type="chain" id="PRO_5009871189" evidence="1">
    <location>
        <begin position="27"/>
        <end position="117"/>
    </location>
</feature>
<dbReference type="STRING" id="257708.RGI145_16565"/>